<evidence type="ECO:0000313" key="3">
    <source>
        <dbReference type="Proteomes" id="UP001352852"/>
    </source>
</evidence>
<organism evidence="2 3">
    <name type="scientific">Characodon lateralis</name>
    <dbReference type="NCBI Taxonomy" id="208331"/>
    <lineage>
        <taxon>Eukaryota</taxon>
        <taxon>Metazoa</taxon>
        <taxon>Chordata</taxon>
        <taxon>Craniata</taxon>
        <taxon>Vertebrata</taxon>
        <taxon>Euteleostomi</taxon>
        <taxon>Actinopterygii</taxon>
        <taxon>Neopterygii</taxon>
        <taxon>Teleostei</taxon>
        <taxon>Neoteleostei</taxon>
        <taxon>Acanthomorphata</taxon>
        <taxon>Ovalentaria</taxon>
        <taxon>Atherinomorphae</taxon>
        <taxon>Cyprinodontiformes</taxon>
        <taxon>Goodeidae</taxon>
        <taxon>Characodon</taxon>
    </lineage>
</organism>
<dbReference type="EMBL" id="JAHUTJ010051028">
    <property type="protein sequence ID" value="MED6284516.1"/>
    <property type="molecule type" value="Genomic_DNA"/>
</dbReference>
<accession>A0ABU7EBT6</accession>
<comment type="caution">
    <text evidence="2">The sequence shown here is derived from an EMBL/GenBank/DDBJ whole genome shotgun (WGS) entry which is preliminary data.</text>
</comment>
<feature type="signal peptide" evidence="1">
    <location>
        <begin position="1"/>
        <end position="21"/>
    </location>
</feature>
<evidence type="ECO:0000256" key="1">
    <source>
        <dbReference type="SAM" id="SignalP"/>
    </source>
</evidence>
<proteinExistence type="predicted"/>
<feature type="chain" id="PRO_5046276132" evidence="1">
    <location>
        <begin position="22"/>
        <end position="135"/>
    </location>
</feature>
<evidence type="ECO:0000313" key="2">
    <source>
        <dbReference type="EMBL" id="MED6284516.1"/>
    </source>
</evidence>
<dbReference type="Proteomes" id="UP001352852">
    <property type="component" value="Unassembled WGS sequence"/>
</dbReference>
<reference evidence="2 3" key="1">
    <citation type="submission" date="2021-06" db="EMBL/GenBank/DDBJ databases">
        <authorList>
            <person name="Palmer J.M."/>
        </authorList>
    </citation>
    <scope>NUCLEOTIDE SEQUENCE [LARGE SCALE GENOMIC DNA]</scope>
    <source>
        <strain evidence="2 3">CL_MEX2019</strain>
        <tissue evidence="2">Muscle</tissue>
    </source>
</reference>
<feature type="non-terminal residue" evidence="2">
    <location>
        <position position="135"/>
    </location>
</feature>
<name>A0ABU7EBT6_9TELE</name>
<keyword evidence="3" id="KW-1185">Reference proteome</keyword>
<keyword evidence="1" id="KW-0732">Signal</keyword>
<gene>
    <name evidence="2" type="ORF">CHARACLAT_019925</name>
</gene>
<sequence>MQSIEFFALKILALQSVPLCAEDEKVRGMRKQVGKTFECKYMEVCTTCRQKKCQMSQVLYPHQSYSLPLSATNANKWLEICSAHSCLVCPPNHQLVRFVLDKGHLVKDLLVQYRPNVWTHLLIQRVFFIFMTMNI</sequence>
<protein>
    <submittedName>
        <fullName evidence="2">Uncharacterized protein</fullName>
    </submittedName>
</protein>